<dbReference type="InterPro" id="IPR002557">
    <property type="entry name" value="Chitin-bd_dom"/>
</dbReference>
<dbReference type="PROSITE" id="PS50940">
    <property type="entry name" value="CHIT_BIND_II"/>
    <property type="match status" value="2"/>
</dbReference>
<dbReference type="AlphaFoldDB" id="A0A4Y2MQR6"/>
<evidence type="ECO:0000313" key="9">
    <source>
        <dbReference type="EMBL" id="GBN28899.1"/>
    </source>
</evidence>
<keyword evidence="4" id="KW-1015">Disulfide bond</keyword>
<feature type="compositionally biased region" description="Basic and acidic residues" evidence="6">
    <location>
        <begin position="609"/>
        <end position="623"/>
    </location>
</feature>
<feature type="compositionally biased region" description="Polar residues" evidence="6">
    <location>
        <begin position="595"/>
        <end position="608"/>
    </location>
</feature>
<evidence type="ECO:0000256" key="5">
    <source>
        <dbReference type="ARBA" id="ARBA00023180"/>
    </source>
</evidence>
<feature type="compositionally biased region" description="Polar residues" evidence="6">
    <location>
        <begin position="234"/>
        <end position="247"/>
    </location>
</feature>
<dbReference type="OrthoDB" id="6020543at2759"/>
<evidence type="ECO:0000256" key="6">
    <source>
        <dbReference type="SAM" id="MobiDB-lite"/>
    </source>
</evidence>
<feature type="domain" description="Chitin-binding type-2" evidence="8">
    <location>
        <begin position="25"/>
        <end position="80"/>
    </location>
</feature>
<feature type="chain" id="PRO_5021219559" description="Chitin-binding type-2 domain-containing protein" evidence="7">
    <location>
        <begin position="26"/>
        <end position="743"/>
    </location>
</feature>
<feature type="compositionally biased region" description="Polar residues" evidence="6">
    <location>
        <begin position="161"/>
        <end position="175"/>
    </location>
</feature>
<dbReference type="Gene3D" id="2.170.140.10">
    <property type="entry name" value="Chitin binding domain"/>
    <property type="match status" value="2"/>
</dbReference>
<evidence type="ECO:0000256" key="3">
    <source>
        <dbReference type="ARBA" id="ARBA00022737"/>
    </source>
</evidence>
<name>A0A4Y2MQR6_ARAVE</name>
<feature type="signal peptide" evidence="7">
    <location>
        <begin position="1"/>
        <end position="25"/>
    </location>
</feature>
<dbReference type="Pfam" id="PF01607">
    <property type="entry name" value="CBM_14"/>
    <property type="match status" value="2"/>
</dbReference>
<dbReference type="PANTHER" id="PTHR23301">
    <property type="entry name" value="CHITIN BINDING PERITROPHIN-A"/>
    <property type="match status" value="1"/>
</dbReference>
<feature type="region of interest" description="Disordered" evidence="6">
    <location>
        <begin position="154"/>
        <end position="472"/>
    </location>
</feature>
<accession>A0A4Y2MQR6</accession>
<feature type="domain" description="Chitin-binding type-2" evidence="8">
    <location>
        <begin position="96"/>
        <end position="153"/>
    </location>
</feature>
<evidence type="ECO:0000259" key="8">
    <source>
        <dbReference type="PROSITE" id="PS50940"/>
    </source>
</evidence>
<feature type="region of interest" description="Disordered" evidence="6">
    <location>
        <begin position="549"/>
        <end position="574"/>
    </location>
</feature>
<sequence>MFRSLRTALLIGSLMIASSYDGGGTDPCQGRDGVVPHPEDCFSYFICTNETSELLTCSEDLSFNRLKRTCDYSPSVDCDADASGDNVSGDRESAGDDTCGSVTSTWVSGVSGSCSEYYRCENGEAYRDSCAEGLLFNTDTLACDHSKNVVCDDESLETNPEDTTQSTMSNINTYGSTTSSLRSTFSTSEQSTTGTKTFSVEPETTKISETINHTSELTESTPLDDDHTTEVPKVSSSFESTLPSKASNPLPELPTEASDPNRNTESTSATAQTTESKTERPKDEETLSTEQKTSTTMHDKRDPIATEQTNSEFATMELSSHQGQTSTKQPTSNVSPDAIYSTSELGIYNQITDDEKDTPFVQETTTAGDQIDGGTNNPSDSTGDEANNSSRTSTEETRHPSLTTEVDTSTASQTTAGDTSTKSQTTAGDTSTPSQTTAGDTSTPSQTTGTTTRTREQHPRHGGDTGAASQTTAGDTAFCIPGYGRNLFTFQTTIRDTSTPSQTTAGDTSTFIRPIRAREHFISDPATDTPISDYRRHETSISDYGREHEHSISDYGGEHEHSISDYGRRCSTKSQTTAETRALFRAWMERHKTLHQTTAGDTSNTSSDHGGEHGQHPRPRRDTTSQTTTRETRHSISRLRRETPSLHLRPQRNTITASGRSEEPPALHLRPRRETPALHLRPRQGDLLLHLRPRRGASTPSQTTAETRALISRLRRVTSSTASGHGGRHHLHLRPRQEHHHCI</sequence>
<gene>
    <name evidence="9" type="ORF">AVEN_190054_1</name>
</gene>
<feature type="compositionally biased region" description="Polar residues" evidence="6">
    <location>
        <begin position="400"/>
        <end position="440"/>
    </location>
</feature>
<dbReference type="Proteomes" id="UP000499080">
    <property type="component" value="Unassembled WGS sequence"/>
</dbReference>
<feature type="region of interest" description="Disordered" evidence="6">
    <location>
        <begin position="595"/>
        <end position="674"/>
    </location>
</feature>
<keyword evidence="3" id="KW-0677">Repeat</keyword>
<evidence type="ECO:0000313" key="10">
    <source>
        <dbReference type="Proteomes" id="UP000499080"/>
    </source>
</evidence>
<feature type="compositionally biased region" description="Polar residues" evidence="6">
    <location>
        <begin position="306"/>
        <end position="344"/>
    </location>
</feature>
<dbReference type="EMBL" id="BGPR01007707">
    <property type="protein sequence ID" value="GBN28899.1"/>
    <property type="molecule type" value="Genomic_DNA"/>
</dbReference>
<feature type="compositionally biased region" description="Low complexity" evidence="6">
    <location>
        <begin position="441"/>
        <end position="452"/>
    </location>
</feature>
<dbReference type="SMART" id="SM00494">
    <property type="entry name" value="ChtBD2"/>
    <property type="match status" value="2"/>
</dbReference>
<protein>
    <recommendedName>
        <fullName evidence="8">Chitin-binding type-2 domain-containing protein</fullName>
    </recommendedName>
</protein>
<feature type="compositionally biased region" description="Basic and acidic residues" evidence="6">
    <location>
        <begin position="453"/>
        <end position="463"/>
    </location>
</feature>
<keyword evidence="1" id="KW-0147">Chitin-binding</keyword>
<feature type="compositionally biased region" description="Basic and acidic residues" evidence="6">
    <location>
        <begin position="549"/>
        <end position="568"/>
    </location>
</feature>
<feature type="compositionally biased region" description="Low complexity" evidence="6">
    <location>
        <begin position="264"/>
        <end position="275"/>
    </location>
</feature>
<proteinExistence type="predicted"/>
<evidence type="ECO:0000256" key="2">
    <source>
        <dbReference type="ARBA" id="ARBA00022729"/>
    </source>
</evidence>
<evidence type="ECO:0000256" key="1">
    <source>
        <dbReference type="ARBA" id="ARBA00022669"/>
    </source>
</evidence>
<reference evidence="9 10" key="1">
    <citation type="journal article" date="2019" name="Sci. Rep.">
        <title>Orb-weaving spider Araneus ventricosus genome elucidates the spidroin gene catalogue.</title>
        <authorList>
            <person name="Kono N."/>
            <person name="Nakamura H."/>
            <person name="Ohtoshi R."/>
            <person name="Moran D.A.P."/>
            <person name="Shinohara A."/>
            <person name="Yoshida Y."/>
            <person name="Fujiwara M."/>
            <person name="Mori M."/>
            <person name="Tomita M."/>
            <person name="Arakawa K."/>
        </authorList>
    </citation>
    <scope>NUCLEOTIDE SEQUENCE [LARGE SCALE GENOMIC DNA]</scope>
</reference>
<dbReference type="GO" id="GO:0008061">
    <property type="term" value="F:chitin binding"/>
    <property type="evidence" value="ECO:0007669"/>
    <property type="project" value="UniProtKB-KW"/>
</dbReference>
<keyword evidence="10" id="KW-1185">Reference proteome</keyword>
<dbReference type="InterPro" id="IPR036508">
    <property type="entry name" value="Chitin-bd_dom_sf"/>
</dbReference>
<feature type="compositionally biased region" description="Basic and acidic residues" evidence="6">
    <location>
        <begin position="630"/>
        <end position="644"/>
    </location>
</feature>
<dbReference type="PANTHER" id="PTHR23301:SF0">
    <property type="entry name" value="CHITIN-BINDING TYPE-2 DOMAIN-CONTAINING PROTEIN-RELATED"/>
    <property type="match status" value="1"/>
</dbReference>
<comment type="caution">
    <text evidence="9">The sequence shown here is derived from an EMBL/GenBank/DDBJ whole genome shotgun (WGS) entry which is preliminary data.</text>
</comment>
<evidence type="ECO:0000256" key="4">
    <source>
        <dbReference type="ARBA" id="ARBA00023157"/>
    </source>
</evidence>
<feature type="region of interest" description="Disordered" evidence="6">
    <location>
        <begin position="719"/>
        <end position="743"/>
    </location>
</feature>
<feature type="compositionally biased region" description="Polar residues" evidence="6">
    <location>
        <begin position="361"/>
        <end position="392"/>
    </location>
</feature>
<organism evidence="9 10">
    <name type="scientific">Araneus ventricosus</name>
    <name type="common">Orbweaver spider</name>
    <name type="synonym">Epeira ventricosa</name>
    <dbReference type="NCBI Taxonomy" id="182803"/>
    <lineage>
        <taxon>Eukaryota</taxon>
        <taxon>Metazoa</taxon>
        <taxon>Ecdysozoa</taxon>
        <taxon>Arthropoda</taxon>
        <taxon>Chelicerata</taxon>
        <taxon>Arachnida</taxon>
        <taxon>Araneae</taxon>
        <taxon>Araneomorphae</taxon>
        <taxon>Entelegynae</taxon>
        <taxon>Araneoidea</taxon>
        <taxon>Araneidae</taxon>
        <taxon>Araneus</taxon>
    </lineage>
</organism>
<dbReference type="SUPFAM" id="SSF57625">
    <property type="entry name" value="Invertebrate chitin-binding proteins"/>
    <property type="match status" value="2"/>
</dbReference>
<feature type="compositionally biased region" description="Basic and acidic residues" evidence="6">
    <location>
        <begin position="276"/>
        <end position="285"/>
    </location>
</feature>
<evidence type="ECO:0000256" key="7">
    <source>
        <dbReference type="SAM" id="SignalP"/>
    </source>
</evidence>
<dbReference type="InterPro" id="IPR051940">
    <property type="entry name" value="Chitin_bind-dev_reg"/>
</dbReference>
<feature type="compositionally biased region" description="Basic residues" evidence="6">
    <location>
        <begin position="726"/>
        <end position="743"/>
    </location>
</feature>
<keyword evidence="2 7" id="KW-0732">Signal</keyword>
<keyword evidence="5" id="KW-0325">Glycoprotein</keyword>
<feature type="compositionally biased region" description="Low complexity" evidence="6">
    <location>
        <begin position="176"/>
        <end position="191"/>
    </location>
</feature>
<dbReference type="GO" id="GO:0005576">
    <property type="term" value="C:extracellular region"/>
    <property type="evidence" value="ECO:0007669"/>
    <property type="project" value="InterPro"/>
</dbReference>
<feature type="compositionally biased region" description="Polar residues" evidence="6">
    <location>
        <begin position="205"/>
        <end position="221"/>
    </location>
</feature>